<dbReference type="OrthoDB" id="270392at2759"/>
<evidence type="ECO:0000256" key="2">
    <source>
        <dbReference type="ARBA" id="ARBA00012418"/>
    </source>
</evidence>
<dbReference type="GO" id="GO:0006351">
    <property type="term" value="P:DNA-templated transcription"/>
    <property type="evidence" value="ECO:0007669"/>
    <property type="project" value="InterPro"/>
</dbReference>
<dbReference type="Gene3D" id="1.10.150.390">
    <property type="match status" value="1"/>
</dbReference>
<reference evidence="12" key="1">
    <citation type="submission" date="2020-10" db="EMBL/GenBank/DDBJ databases">
        <title>The Whole-Genome Sequence of Metschnikowia persimmonesis, a Novel Endophytic Yeast Species Isolated from Medicinal Plant Diospyros kaki Thumb.</title>
        <authorList>
            <person name="Rahmat E."/>
            <person name="Kang Y."/>
        </authorList>
    </citation>
    <scope>NUCLEOTIDE SEQUENCE</scope>
    <source>
        <strain evidence="12">KIOM G15050</strain>
    </source>
</reference>
<dbReference type="GO" id="GO:0005665">
    <property type="term" value="C:RNA polymerase II, core complex"/>
    <property type="evidence" value="ECO:0007669"/>
    <property type="project" value="TreeGrafter"/>
</dbReference>
<dbReference type="Pfam" id="PF04998">
    <property type="entry name" value="RNA_pol_Rpb1_5"/>
    <property type="match status" value="1"/>
</dbReference>
<organism evidence="12 13">
    <name type="scientific">Metschnikowia pulcherrima</name>
    <dbReference type="NCBI Taxonomy" id="27326"/>
    <lineage>
        <taxon>Eukaryota</taxon>
        <taxon>Fungi</taxon>
        <taxon>Dikarya</taxon>
        <taxon>Ascomycota</taxon>
        <taxon>Saccharomycotina</taxon>
        <taxon>Pichiomycetes</taxon>
        <taxon>Metschnikowiaceae</taxon>
        <taxon>Metschnikowia</taxon>
    </lineage>
</organism>
<dbReference type="GO" id="GO:0003899">
    <property type="term" value="F:DNA-directed RNA polymerase activity"/>
    <property type="evidence" value="ECO:0007669"/>
    <property type="project" value="UniProtKB-EC"/>
</dbReference>
<keyword evidence="7" id="KW-0862">Zinc</keyword>
<evidence type="ECO:0000256" key="5">
    <source>
        <dbReference type="ARBA" id="ARBA00022695"/>
    </source>
</evidence>
<accession>A0A8H7LAE2</accession>
<dbReference type="SUPFAM" id="SSF64484">
    <property type="entry name" value="beta and beta-prime subunits of DNA dependent RNA-polymerase"/>
    <property type="match status" value="1"/>
</dbReference>
<evidence type="ECO:0000259" key="11">
    <source>
        <dbReference type="Pfam" id="PF04998"/>
    </source>
</evidence>
<evidence type="ECO:0000256" key="7">
    <source>
        <dbReference type="ARBA" id="ARBA00022833"/>
    </source>
</evidence>
<evidence type="ECO:0000313" key="12">
    <source>
        <dbReference type="EMBL" id="KAF8000733.1"/>
    </source>
</evidence>
<keyword evidence="6" id="KW-0479">Metal-binding</keyword>
<proteinExistence type="predicted"/>
<evidence type="ECO:0000256" key="9">
    <source>
        <dbReference type="ARBA" id="ARBA00023163"/>
    </source>
</evidence>
<keyword evidence="10" id="KW-0539">Nucleus</keyword>
<dbReference type="GO" id="GO:0046872">
    <property type="term" value="F:metal ion binding"/>
    <property type="evidence" value="ECO:0007669"/>
    <property type="project" value="UniProtKB-KW"/>
</dbReference>
<keyword evidence="4" id="KW-0808">Transferase</keyword>
<dbReference type="EMBL" id="JACBPP010000006">
    <property type="protein sequence ID" value="KAF8000733.1"/>
    <property type="molecule type" value="Genomic_DNA"/>
</dbReference>
<dbReference type="GO" id="GO:0003677">
    <property type="term" value="F:DNA binding"/>
    <property type="evidence" value="ECO:0007669"/>
    <property type="project" value="InterPro"/>
</dbReference>
<evidence type="ECO:0000256" key="4">
    <source>
        <dbReference type="ARBA" id="ARBA00022679"/>
    </source>
</evidence>
<dbReference type="Proteomes" id="UP000649328">
    <property type="component" value="Unassembled WGS sequence"/>
</dbReference>
<evidence type="ECO:0000256" key="3">
    <source>
        <dbReference type="ARBA" id="ARBA00022478"/>
    </source>
</evidence>
<evidence type="ECO:0000313" key="13">
    <source>
        <dbReference type="Proteomes" id="UP000649328"/>
    </source>
</evidence>
<comment type="caution">
    <text evidence="12">The sequence shown here is derived from an EMBL/GenBank/DDBJ whole genome shotgun (WGS) entry which is preliminary data.</text>
</comment>
<dbReference type="InterPro" id="IPR007081">
    <property type="entry name" value="RNA_pol_Rpb1_5"/>
</dbReference>
<evidence type="ECO:0000256" key="1">
    <source>
        <dbReference type="ARBA" id="ARBA00004123"/>
    </source>
</evidence>
<keyword evidence="13" id="KW-1185">Reference proteome</keyword>
<keyword evidence="9" id="KW-0804">Transcription</keyword>
<comment type="subcellular location">
    <subcellularLocation>
        <location evidence="1">Nucleus</location>
    </subcellularLocation>
</comment>
<evidence type="ECO:0000256" key="10">
    <source>
        <dbReference type="ARBA" id="ARBA00023242"/>
    </source>
</evidence>
<evidence type="ECO:0000256" key="8">
    <source>
        <dbReference type="ARBA" id="ARBA00022842"/>
    </source>
</evidence>
<dbReference type="AlphaFoldDB" id="A0A8H7LAE2"/>
<dbReference type="PANTHER" id="PTHR19376:SF37">
    <property type="entry name" value="DNA-DIRECTED RNA POLYMERASE II SUBUNIT RPB1"/>
    <property type="match status" value="1"/>
</dbReference>
<dbReference type="InterPro" id="IPR045867">
    <property type="entry name" value="DNA-dir_RpoC_beta_prime"/>
</dbReference>
<evidence type="ECO:0000256" key="6">
    <source>
        <dbReference type="ARBA" id="ARBA00022723"/>
    </source>
</evidence>
<sequence length="337" mass="36918">MSTPDADGEFLQKQEWVLETDGVNLAEVITVPGVDASRTYSNNFIEILSVLGIEATRTALFKEILNVIAFDGSYVNYRHMALLVDVMTARGHLMAITRHGINRAETGALMRCSFEETVEILLDAGAAAELDDCRGISENVILGQMPPLGTGAFDVMVDEKMLQDASVSSDIGVAGQTDGGATPYRDYEMEDDKIQFEEGAGFSPIHTANVSDASGSLTSYGGQPSMLLTYVAKLFANFTKLLSDVTKLFANFTKLLANFAKLFANFAKLFANFAKLFANFAKLFAYFAKLLTDVTKLLPDVTKLLTDVTKLLTNFAKLFAYFAKLLTYFAKLFAYFA</sequence>
<gene>
    <name evidence="12" type="ORF">HF325_004522</name>
</gene>
<dbReference type="FunFam" id="1.10.150.390:FF:000001">
    <property type="entry name" value="DNA-directed RNA polymerase subunit"/>
    <property type="match status" value="1"/>
</dbReference>
<feature type="domain" description="RNA polymerase Rpb1" evidence="11">
    <location>
        <begin position="12"/>
        <end position="108"/>
    </location>
</feature>
<name>A0A8H7LAE2_9ASCO</name>
<keyword evidence="3" id="KW-0240">DNA-directed RNA polymerase</keyword>
<protein>
    <recommendedName>
        <fullName evidence="2">DNA-directed RNA polymerase</fullName>
        <ecNumber evidence="2">2.7.7.6</ecNumber>
    </recommendedName>
</protein>
<dbReference type="EC" id="2.7.7.6" evidence="2"/>
<keyword evidence="5" id="KW-0548">Nucleotidyltransferase</keyword>
<keyword evidence="8" id="KW-0460">Magnesium</keyword>
<dbReference type="PANTHER" id="PTHR19376">
    <property type="entry name" value="DNA-DIRECTED RNA POLYMERASE"/>
    <property type="match status" value="1"/>
</dbReference>